<dbReference type="EMBL" id="DYDO01000004">
    <property type="protein sequence ID" value="DBA25950.1"/>
    <property type="molecule type" value="Genomic_DNA"/>
</dbReference>
<evidence type="ECO:0000256" key="2">
    <source>
        <dbReference type="ARBA" id="ARBA00022737"/>
    </source>
</evidence>
<dbReference type="Gene3D" id="2.120.10.80">
    <property type="entry name" value="Kelch-type beta propeller"/>
    <property type="match status" value="1"/>
</dbReference>
<dbReference type="SMART" id="SM00875">
    <property type="entry name" value="BACK"/>
    <property type="match status" value="1"/>
</dbReference>
<keyword evidence="5" id="KW-1185">Reference proteome</keyword>
<comment type="caution">
    <text evidence="4">The sequence shown here is derived from an EMBL/GenBank/DDBJ whole genome shotgun (WGS) entry which is preliminary data.</text>
</comment>
<dbReference type="PANTHER" id="PTHR24412">
    <property type="entry name" value="KELCH PROTEIN"/>
    <property type="match status" value="1"/>
</dbReference>
<dbReference type="Pfam" id="PF07707">
    <property type="entry name" value="BACK"/>
    <property type="match status" value="1"/>
</dbReference>
<dbReference type="Gene3D" id="3.30.710.10">
    <property type="entry name" value="Potassium Channel Kv1.1, Chain A"/>
    <property type="match status" value="1"/>
</dbReference>
<dbReference type="InterPro" id="IPR015915">
    <property type="entry name" value="Kelch-typ_b-propeller"/>
</dbReference>
<keyword evidence="1" id="KW-0880">Kelch repeat</keyword>
<dbReference type="Pfam" id="PF01344">
    <property type="entry name" value="Kelch_1"/>
    <property type="match status" value="1"/>
</dbReference>
<dbReference type="Gene3D" id="1.25.40.420">
    <property type="match status" value="1"/>
</dbReference>
<protein>
    <recommendedName>
        <fullName evidence="3">BTB domain-containing protein</fullName>
    </recommendedName>
</protein>
<dbReference type="InterPro" id="IPR011705">
    <property type="entry name" value="BACK"/>
</dbReference>
<feature type="domain" description="BTB" evidence="3">
    <location>
        <begin position="33"/>
        <end position="100"/>
    </location>
</feature>
<evidence type="ECO:0000259" key="3">
    <source>
        <dbReference type="PROSITE" id="PS50097"/>
    </source>
</evidence>
<organism evidence="4 5">
    <name type="scientific">Pyxicephalus adspersus</name>
    <name type="common">African bullfrog</name>
    <dbReference type="NCBI Taxonomy" id="30357"/>
    <lineage>
        <taxon>Eukaryota</taxon>
        <taxon>Metazoa</taxon>
        <taxon>Chordata</taxon>
        <taxon>Craniata</taxon>
        <taxon>Vertebrata</taxon>
        <taxon>Euteleostomi</taxon>
        <taxon>Amphibia</taxon>
        <taxon>Batrachia</taxon>
        <taxon>Anura</taxon>
        <taxon>Neobatrachia</taxon>
        <taxon>Ranoidea</taxon>
        <taxon>Pyxicephalidae</taxon>
        <taxon>Pyxicephalinae</taxon>
        <taxon>Pyxicephalus</taxon>
    </lineage>
</organism>
<dbReference type="Proteomes" id="UP001181693">
    <property type="component" value="Unassembled WGS sequence"/>
</dbReference>
<evidence type="ECO:0000313" key="4">
    <source>
        <dbReference type="EMBL" id="DBA25950.1"/>
    </source>
</evidence>
<evidence type="ECO:0000313" key="5">
    <source>
        <dbReference type="Proteomes" id="UP001181693"/>
    </source>
</evidence>
<evidence type="ECO:0000256" key="1">
    <source>
        <dbReference type="ARBA" id="ARBA00022441"/>
    </source>
</evidence>
<name>A0AAV3AT33_PYXAD</name>
<dbReference type="PROSITE" id="PS50097">
    <property type="entry name" value="BTB"/>
    <property type="match status" value="1"/>
</dbReference>
<dbReference type="Pfam" id="PF00651">
    <property type="entry name" value="BTB"/>
    <property type="match status" value="1"/>
</dbReference>
<gene>
    <name evidence="4" type="ORF">GDO54_010273</name>
</gene>
<dbReference type="InterPro" id="IPR006652">
    <property type="entry name" value="Kelch_1"/>
</dbReference>
<dbReference type="SUPFAM" id="SSF54695">
    <property type="entry name" value="POZ domain"/>
    <property type="match status" value="1"/>
</dbReference>
<keyword evidence="2" id="KW-0677">Repeat</keyword>
<sequence length="422" mass="48206">MVRNIDDLEFCLPSHSDSILSGLQALRFNPQLSDVTLLVQGKELPCHRAVLALCSQYFHAMFTGNFQESIAAHVEIKEVDADLMETLINFCYTGHLTINQNNVEGLISISNQLHFPAVRKVCIRYLQQQMDATNCLGIWEFGETHGCPEVTAKAWSFLQENFEAVCQEEEFLLLPPERLLQYLGDPLLQVREDLNRAKAVLQWVRQDETTRSPYLPELLSIARLSNLTDHCLQELEAEPLISESEPCRVLIRRNLGKVTKEHRESATASLQQVLVVVGGKVLEEEEEDGDDDDEEQLRTTPNFAYYNPKTKMWMALPDFPDYNKWGFSITSLNNDVYVQLLHTLHENGGMTSVGSRIYVTGGHWHGMAREYSVVMESYDSSSDIWTREGALPSRWMYHCTSAIFMDTSRWANIFRGQSDMEV</sequence>
<accession>A0AAV3AT33</accession>
<dbReference type="PANTHER" id="PTHR24412:SF398">
    <property type="entry name" value="KELCH-LIKE PROTEIN 30"/>
    <property type="match status" value="1"/>
</dbReference>
<proteinExistence type="predicted"/>
<dbReference type="InterPro" id="IPR000210">
    <property type="entry name" value="BTB/POZ_dom"/>
</dbReference>
<dbReference type="AlphaFoldDB" id="A0AAV3AT33"/>
<dbReference type="FunFam" id="1.25.40.420:FF:000001">
    <property type="entry name" value="Kelch-like family member 12"/>
    <property type="match status" value="1"/>
</dbReference>
<dbReference type="SUPFAM" id="SSF117281">
    <property type="entry name" value="Kelch motif"/>
    <property type="match status" value="1"/>
</dbReference>
<dbReference type="SMART" id="SM00225">
    <property type="entry name" value="BTB"/>
    <property type="match status" value="1"/>
</dbReference>
<dbReference type="InterPro" id="IPR011333">
    <property type="entry name" value="SKP1/BTB/POZ_sf"/>
</dbReference>
<reference evidence="4" key="1">
    <citation type="thesis" date="2020" institute="ProQuest LLC" country="789 East Eisenhower Parkway, Ann Arbor, MI, USA">
        <title>Comparative Genomics and Chromosome Evolution.</title>
        <authorList>
            <person name="Mudd A.B."/>
        </authorList>
    </citation>
    <scope>NUCLEOTIDE SEQUENCE</scope>
    <source>
        <strain evidence="4">1538</strain>
        <tissue evidence="4">Blood</tissue>
    </source>
</reference>